<keyword evidence="2" id="KW-1185">Reference proteome</keyword>
<accession>A0ACC2PCW7</accession>
<evidence type="ECO:0000313" key="1">
    <source>
        <dbReference type="EMBL" id="KAJ8680821.1"/>
    </source>
</evidence>
<proteinExistence type="predicted"/>
<name>A0ACC2PCW7_9HYME</name>
<protein>
    <submittedName>
        <fullName evidence="1">Uncharacterized protein</fullName>
    </submittedName>
</protein>
<dbReference type="EMBL" id="CM056742">
    <property type="protein sequence ID" value="KAJ8680821.1"/>
    <property type="molecule type" value="Genomic_DNA"/>
</dbReference>
<gene>
    <name evidence="1" type="ORF">QAD02_016608</name>
</gene>
<reference evidence="1" key="1">
    <citation type="submission" date="2023-04" db="EMBL/GenBank/DDBJ databases">
        <title>A chromosome-level genome assembly of the parasitoid wasp Eretmocerus hayati.</title>
        <authorList>
            <person name="Zhong Y."/>
            <person name="Liu S."/>
            <person name="Liu Y."/>
        </authorList>
    </citation>
    <scope>NUCLEOTIDE SEQUENCE</scope>
    <source>
        <strain evidence="1">ZJU_SS_LIU_2023</strain>
    </source>
</reference>
<sequence length="719" mass="81103">MTLQAGKSKSLFRFSIPKSNSTVSNAVRWLVICGLLITTVPTSKSSPLEATSAIPTKKFDYPPAPYNESVCKVIHGTKVCDPYRFLEDPDSNETKTFVAAQNEVTENFIKAYPDRQLISDRLTRMWNYRLYGIPLRQDNKYYFRMNSGQQNQSVMYVKDSLDGEPRVFLDPNKLSSDGTVLMKDGVFSPDGSVYAYYQSISGSDWQTIHLINVTTGEHLSEVLEKVKFFVIQWTHDNKGFFYSWYPESGNGTTKDLNHKLSYHKVGTSQSHDVVVAEFPEYPELTLFGVVSDCGKYLFVSVCQALDGSKMYFSKLSSETDITGKLPLTQLIGEFGFTYDYVTNDGTKAIFRTDKNASNYKLIAIDLNNFEEKEWVDLIPHHPKKVLNAAYAVDSDKFVICYMEDVQDSLGVYSLKTGELLRTLPVNLGSVSDFSGNKRYSEIFYEVESFLTPSIVFRVDLRELEEPKVYHDVKINDFDINLWKTTQIFYPSKDGTRIPMFIVTHKVRGCRIEWILANRSPTLLQGYGGFGISKKPAFNIQLLSFLKYFGGILAIANIRGGGGSNGGLLVGACINQRPDLFGAAIASVGVMDMLRFHKFTIGQAWTSDYGSPNDIKHFENLLKYSPLHNIRPPKNGGQYPATLLLTADHDDRVVPMHSLKYIATLQHEIGNLSQQTNPLMIRIDSNAGHNGGGSKWKKVQEWTDIYSFIAQTLKLELNLE</sequence>
<comment type="caution">
    <text evidence="1">The sequence shown here is derived from an EMBL/GenBank/DDBJ whole genome shotgun (WGS) entry which is preliminary data.</text>
</comment>
<organism evidence="1 2">
    <name type="scientific">Eretmocerus hayati</name>
    <dbReference type="NCBI Taxonomy" id="131215"/>
    <lineage>
        <taxon>Eukaryota</taxon>
        <taxon>Metazoa</taxon>
        <taxon>Ecdysozoa</taxon>
        <taxon>Arthropoda</taxon>
        <taxon>Hexapoda</taxon>
        <taxon>Insecta</taxon>
        <taxon>Pterygota</taxon>
        <taxon>Neoptera</taxon>
        <taxon>Endopterygota</taxon>
        <taxon>Hymenoptera</taxon>
        <taxon>Apocrita</taxon>
        <taxon>Proctotrupomorpha</taxon>
        <taxon>Chalcidoidea</taxon>
        <taxon>Aphelinidae</taxon>
        <taxon>Aphelininae</taxon>
        <taxon>Eretmocerus</taxon>
    </lineage>
</organism>
<evidence type="ECO:0000313" key="2">
    <source>
        <dbReference type="Proteomes" id="UP001239111"/>
    </source>
</evidence>
<dbReference type="Proteomes" id="UP001239111">
    <property type="component" value="Chromosome 2"/>
</dbReference>